<dbReference type="CDD" id="cd00093">
    <property type="entry name" value="HTH_XRE"/>
    <property type="match status" value="1"/>
</dbReference>
<keyword evidence="4" id="KW-1185">Reference proteome</keyword>
<dbReference type="InterPro" id="IPR001387">
    <property type="entry name" value="Cro/C1-type_HTH"/>
</dbReference>
<reference evidence="4" key="1">
    <citation type="journal article" date="2019" name="Int. J. Syst. Evol. Microbiol.">
        <title>The Global Catalogue of Microorganisms (GCM) 10K type strain sequencing project: providing services to taxonomists for standard genome sequencing and annotation.</title>
        <authorList>
            <consortium name="The Broad Institute Genomics Platform"/>
            <consortium name="The Broad Institute Genome Sequencing Center for Infectious Disease"/>
            <person name="Wu L."/>
            <person name="Ma J."/>
        </authorList>
    </citation>
    <scope>NUCLEOTIDE SEQUENCE [LARGE SCALE GENOMIC DNA]</scope>
    <source>
        <strain evidence="4">CECT 8064</strain>
    </source>
</reference>
<sequence>MPDAPEESTLAGRLDSLFSRSRPGGRRWTNNEVAVEVKEKHPHVRVSGAYLSALRNGSRTRPSQELLSALAEFFGVSPAYFVDPDHAERVNGQLARLEMLSQAGVRGIALRAVGLGQDSLEAVTAMLDQMRKLQGLPPVEG</sequence>
<comment type="caution">
    <text evidence="3">The sequence shown here is derived from an EMBL/GenBank/DDBJ whole genome shotgun (WGS) entry which is preliminary data.</text>
</comment>
<evidence type="ECO:0000259" key="2">
    <source>
        <dbReference type="PROSITE" id="PS50943"/>
    </source>
</evidence>
<feature type="region of interest" description="Disordered" evidence="1">
    <location>
        <begin position="1"/>
        <end position="22"/>
    </location>
</feature>
<evidence type="ECO:0000313" key="3">
    <source>
        <dbReference type="EMBL" id="MFC4518310.1"/>
    </source>
</evidence>
<protein>
    <submittedName>
        <fullName evidence="3">Helix-turn-helix domain-containing protein</fullName>
    </submittedName>
</protein>
<dbReference type="PROSITE" id="PS50943">
    <property type="entry name" value="HTH_CROC1"/>
    <property type="match status" value="1"/>
</dbReference>
<dbReference type="Proteomes" id="UP001595990">
    <property type="component" value="Unassembled WGS sequence"/>
</dbReference>
<proteinExistence type="predicted"/>
<dbReference type="EMBL" id="JBHSFS010000043">
    <property type="protein sequence ID" value="MFC4518310.1"/>
    <property type="molecule type" value="Genomic_DNA"/>
</dbReference>
<dbReference type="Gene3D" id="1.10.260.40">
    <property type="entry name" value="lambda repressor-like DNA-binding domains"/>
    <property type="match status" value="1"/>
</dbReference>
<organism evidence="3 4">
    <name type="scientific">Streptomyces ehimensis</name>
    <dbReference type="NCBI Taxonomy" id="68195"/>
    <lineage>
        <taxon>Bacteria</taxon>
        <taxon>Bacillati</taxon>
        <taxon>Actinomycetota</taxon>
        <taxon>Actinomycetes</taxon>
        <taxon>Kitasatosporales</taxon>
        <taxon>Streptomycetaceae</taxon>
        <taxon>Streptomyces</taxon>
    </lineage>
</organism>
<feature type="domain" description="HTH cro/C1-type" evidence="2">
    <location>
        <begin position="46"/>
        <end position="81"/>
    </location>
</feature>
<dbReference type="RefSeq" id="WP_411951978.1">
    <property type="nucleotide sequence ID" value="NZ_JBHSFS010000043.1"/>
</dbReference>
<name>A0ABV9BW23_9ACTN</name>
<evidence type="ECO:0000313" key="4">
    <source>
        <dbReference type="Proteomes" id="UP001595990"/>
    </source>
</evidence>
<evidence type="ECO:0000256" key="1">
    <source>
        <dbReference type="SAM" id="MobiDB-lite"/>
    </source>
</evidence>
<dbReference type="Pfam" id="PF01381">
    <property type="entry name" value="HTH_3"/>
    <property type="match status" value="1"/>
</dbReference>
<gene>
    <name evidence="3" type="ORF">ACFPEN_36265</name>
</gene>
<dbReference type="SUPFAM" id="SSF47413">
    <property type="entry name" value="lambda repressor-like DNA-binding domains"/>
    <property type="match status" value="1"/>
</dbReference>
<dbReference type="InterPro" id="IPR010982">
    <property type="entry name" value="Lambda_DNA-bd_dom_sf"/>
</dbReference>
<accession>A0ABV9BW23</accession>